<dbReference type="InterPro" id="IPR010634">
    <property type="entry name" value="DUF1223"/>
</dbReference>
<comment type="caution">
    <text evidence="1">The sequence shown here is derived from an EMBL/GenBank/DDBJ whole genome shotgun (WGS) entry which is preliminary data.</text>
</comment>
<sequence>MASILRKLFRRKKQAPLVCSISVDDHGNPVGDDPNHQHTSACFIDFEPLAVVELFQSQGCVSCPPAIPGIQDATSHPNLLLLSYNVTIFDHLGWKDTLATPASDQRQRAYIKRWARTSLFTPQIVVNGISDGSGAGGKSEVDGIVGRAREVQRANDWHIYVDANDTDVRIDSDKYEIEPHDILLVLYNNKDETVKIGKGPNKGKKIKHRNVATNIIKIGEWTGGNLMVPLPAARSSIEPGQDAAILVQQGAGGPIVAVAKV</sequence>
<dbReference type="Pfam" id="PF06764">
    <property type="entry name" value="DUF1223"/>
    <property type="match status" value="1"/>
</dbReference>
<keyword evidence="2" id="KW-1185">Reference proteome</keyword>
<accession>A0A0P7B4G6</accession>
<evidence type="ECO:0000313" key="2">
    <source>
        <dbReference type="Proteomes" id="UP000050424"/>
    </source>
</evidence>
<evidence type="ECO:0000313" key="1">
    <source>
        <dbReference type="EMBL" id="KPM44517.1"/>
    </source>
</evidence>
<protein>
    <recommendedName>
        <fullName evidence="3">DUF1223 domain-containing protein</fullName>
    </recommendedName>
</protein>
<dbReference type="InterPro" id="IPR036249">
    <property type="entry name" value="Thioredoxin-like_sf"/>
</dbReference>
<dbReference type="AlphaFoldDB" id="A0A0P7B4G6"/>
<reference evidence="1 2" key="1">
    <citation type="submission" date="2015-09" db="EMBL/GenBank/DDBJ databases">
        <title>Draft genome of a European isolate of the apple canker pathogen Neonectria ditissima.</title>
        <authorList>
            <person name="Gomez-Cortecero A."/>
            <person name="Harrison R.J."/>
            <person name="Armitage A.D."/>
        </authorList>
    </citation>
    <scope>NUCLEOTIDE SEQUENCE [LARGE SCALE GENOMIC DNA]</scope>
    <source>
        <strain evidence="1 2">R09/05</strain>
    </source>
</reference>
<evidence type="ECO:0008006" key="3">
    <source>
        <dbReference type="Google" id="ProtNLM"/>
    </source>
</evidence>
<dbReference type="Proteomes" id="UP000050424">
    <property type="component" value="Unassembled WGS sequence"/>
</dbReference>
<dbReference type="OrthoDB" id="938668at2759"/>
<organism evidence="1 2">
    <name type="scientific">Neonectria ditissima</name>
    <dbReference type="NCBI Taxonomy" id="78410"/>
    <lineage>
        <taxon>Eukaryota</taxon>
        <taxon>Fungi</taxon>
        <taxon>Dikarya</taxon>
        <taxon>Ascomycota</taxon>
        <taxon>Pezizomycotina</taxon>
        <taxon>Sordariomycetes</taxon>
        <taxon>Hypocreomycetidae</taxon>
        <taxon>Hypocreales</taxon>
        <taxon>Nectriaceae</taxon>
        <taxon>Neonectria</taxon>
    </lineage>
</organism>
<name>A0A0P7B4G6_9HYPO</name>
<gene>
    <name evidence="1" type="ORF">AK830_g2028</name>
</gene>
<dbReference type="PANTHER" id="PTHR36057">
    <property type="match status" value="1"/>
</dbReference>
<dbReference type="SUPFAM" id="SSF52833">
    <property type="entry name" value="Thioredoxin-like"/>
    <property type="match status" value="1"/>
</dbReference>
<dbReference type="EMBL" id="LKCW01000018">
    <property type="protein sequence ID" value="KPM44517.1"/>
    <property type="molecule type" value="Genomic_DNA"/>
</dbReference>
<dbReference type="STRING" id="78410.A0A0P7B4G6"/>
<proteinExistence type="predicted"/>
<dbReference type="PANTHER" id="PTHR36057:SF1">
    <property type="entry name" value="LIPOPROTEIN LIPID ATTACHMENT SITE-LIKE PROTEIN, PUTATIVE (DUF1223)-RELATED"/>
    <property type="match status" value="1"/>
</dbReference>